<feature type="compositionally biased region" description="Basic and acidic residues" evidence="2">
    <location>
        <begin position="576"/>
        <end position="591"/>
    </location>
</feature>
<feature type="compositionally biased region" description="Basic and acidic residues" evidence="2">
    <location>
        <begin position="64"/>
        <end position="77"/>
    </location>
</feature>
<dbReference type="AlphaFoldDB" id="A0A0C4EGE6"/>
<reference evidence="4" key="5">
    <citation type="submission" date="2015-06" db="UniProtKB">
        <authorList>
            <consortium name="EnsemblFungi"/>
        </authorList>
    </citation>
    <scope>IDENTIFICATION</scope>
    <source>
        <strain evidence="4">ATCC 64411</strain>
    </source>
</reference>
<dbReference type="EnsemblFungi" id="MAPG_11882T0">
    <property type="protein sequence ID" value="MAPG_11882T0"/>
    <property type="gene ID" value="MAPG_11882"/>
</dbReference>
<dbReference type="VEuPathDB" id="FungiDB:MAPG_11882"/>
<feature type="region of interest" description="Disordered" evidence="2">
    <location>
        <begin position="780"/>
        <end position="826"/>
    </location>
</feature>
<feature type="region of interest" description="Disordered" evidence="2">
    <location>
        <begin position="1"/>
        <end position="191"/>
    </location>
</feature>
<evidence type="ECO:0000256" key="2">
    <source>
        <dbReference type="SAM" id="MobiDB-lite"/>
    </source>
</evidence>
<proteinExistence type="predicted"/>
<feature type="compositionally biased region" description="Basic and acidic residues" evidence="2">
    <location>
        <begin position="633"/>
        <end position="644"/>
    </location>
</feature>
<dbReference type="Proteomes" id="UP000011715">
    <property type="component" value="Unassembled WGS sequence"/>
</dbReference>
<feature type="region of interest" description="Disordered" evidence="2">
    <location>
        <begin position="450"/>
        <end position="595"/>
    </location>
</feature>
<reference evidence="3" key="2">
    <citation type="submission" date="2010-05" db="EMBL/GenBank/DDBJ databases">
        <title>The Genome Sequence of Magnaporthe poae strain ATCC 64411.</title>
        <authorList>
            <consortium name="The Broad Institute Genome Sequencing Platform"/>
            <consortium name="Broad Institute Genome Sequencing Center for Infectious Disease"/>
            <person name="Ma L.-J."/>
            <person name="Dead R."/>
            <person name="Young S."/>
            <person name="Zeng Q."/>
            <person name="Koehrsen M."/>
            <person name="Alvarado L."/>
            <person name="Berlin A."/>
            <person name="Chapman S.B."/>
            <person name="Chen Z."/>
            <person name="Freedman E."/>
            <person name="Gellesch M."/>
            <person name="Goldberg J."/>
            <person name="Griggs A."/>
            <person name="Gujja S."/>
            <person name="Heilman E.R."/>
            <person name="Heiman D."/>
            <person name="Hepburn T."/>
            <person name="Howarth C."/>
            <person name="Jen D."/>
            <person name="Larson L."/>
            <person name="Mehta T."/>
            <person name="Neiman D."/>
            <person name="Pearson M."/>
            <person name="Roberts A."/>
            <person name="Saif S."/>
            <person name="Shea T."/>
            <person name="Shenoy N."/>
            <person name="Sisk P."/>
            <person name="Stolte C."/>
            <person name="Sykes S."/>
            <person name="Walk T."/>
            <person name="White J."/>
            <person name="Yandava C."/>
            <person name="Haas B."/>
            <person name="Nusbaum C."/>
            <person name="Birren B."/>
        </authorList>
    </citation>
    <scope>NUCLEOTIDE SEQUENCE</scope>
    <source>
        <strain evidence="3">ATCC 64411</strain>
    </source>
</reference>
<sequence>MQAGPQVPRSLPELSRERPRSSPSGYRRPQVDDECGDSLQSEPALASPPDMSARQRPQPSPAAREQHRSSSRTDDHVPTGPPPPRRIEPASIPDAVRRLQGRFRAPSDRSLYRPQLGLVRRDPSPLYNFRESSSRPVAGGSLDYPHTDAFYPPPPPGIPQPQFAPRRQSPLRRSVSFADKNGYANEENGYEDDADDEAEIYNRTGYQNYPVQGYSGPYYQYPMQGYSGPHYHFPMQEYFRPTVLDTVTERESSLPRRLRSRLRVQKPHYHHIPRDSELSSESSESAYTDDGARKRDTQMTADQAAEAIDSRTVGMAEEAEEQTRLRLGILRKEIEDKVRLEMAEEKVRLEMMEELRKDTKRQAAEARAKIEREVREEIEAERKAEAEAKDAEAKRDEELTRLAREKMQQVADEIIGLLRERIPQQPEMTRETESARLNIERRQWRADILAEGEAVGATKRKADEREATVRRPPESRPSDPRPTHSRSPSGTPPLADRTGGHRRGLSSIYNAVPWESDGRSPPRAPDPPSAHSYDDSDRDPTTAPSSRTSETAPGAEGNEQDAPGPGWTTGSVSSHWSERRYRQRQEEAFRREQRKRRGLRVMREELIDPLADIVTATLAGAEYRPRFYRHYHHPQDAPERRRAEPASSMGEPAAYGGYNDAGDALANETLAIDVRTSHINKTRGAASTRSDADNLGVAARAAPETAAAVTQDAAGAKRTGTLNDTVEELAKADRSDVPATVAEPETDEQVEGPSLPAGQETFDPAGKHGVATAAEVATEPLPSGSDMAGPETTGAAEAQVTERTAEETSQPAAQPEAQTQPCDSGGGWGYTWLGLAWLRRMAGAR</sequence>
<feature type="coiled-coil region" evidence="1">
    <location>
        <begin position="342"/>
        <end position="408"/>
    </location>
</feature>
<evidence type="ECO:0000313" key="4">
    <source>
        <dbReference type="EnsemblFungi" id="MAPG_11882T0"/>
    </source>
</evidence>
<feature type="compositionally biased region" description="Polar residues" evidence="2">
    <location>
        <begin position="542"/>
        <end position="551"/>
    </location>
</feature>
<name>A0A0C4EGE6_MAGP6</name>
<evidence type="ECO:0000313" key="5">
    <source>
        <dbReference type="Proteomes" id="UP000011715"/>
    </source>
</evidence>
<feature type="region of interest" description="Disordered" evidence="2">
    <location>
        <begin position="251"/>
        <end position="319"/>
    </location>
</feature>
<evidence type="ECO:0000256" key="1">
    <source>
        <dbReference type="SAM" id="Coils"/>
    </source>
</evidence>
<keyword evidence="5" id="KW-1185">Reference proteome</keyword>
<reference evidence="3" key="3">
    <citation type="submission" date="2011-03" db="EMBL/GenBank/DDBJ databases">
        <title>Annotation of Magnaporthe poae ATCC 64411.</title>
        <authorList>
            <person name="Ma L.-J."/>
            <person name="Dead R."/>
            <person name="Young S.K."/>
            <person name="Zeng Q."/>
            <person name="Gargeya S."/>
            <person name="Fitzgerald M."/>
            <person name="Haas B."/>
            <person name="Abouelleil A."/>
            <person name="Alvarado L."/>
            <person name="Arachchi H.M."/>
            <person name="Berlin A."/>
            <person name="Brown A."/>
            <person name="Chapman S.B."/>
            <person name="Chen Z."/>
            <person name="Dunbar C."/>
            <person name="Freedman E."/>
            <person name="Gearin G."/>
            <person name="Gellesch M."/>
            <person name="Goldberg J."/>
            <person name="Griggs A."/>
            <person name="Gujja S."/>
            <person name="Heiman D."/>
            <person name="Howarth C."/>
            <person name="Larson L."/>
            <person name="Lui A."/>
            <person name="MacDonald P.J.P."/>
            <person name="Mehta T."/>
            <person name="Montmayeur A."/>
            <person name="Murphy C."/>
            <person name="Neiman D."/>
            <person name="Pearson M."/>
            <person name="Priest M."/>
            <person name="Roberts A."/>
            <person name="Saif S."/>
            <person name="Shea T."/>
            <person name="Shenoy N."/>
            <person name="Sisk P."/>
            <person name="Stolte C."/>
            <person name="Sykes S."/>
            <person name="Yandava C."/>
            <person name="Wortman J."/>
            <person name="Nusbaum C."/>
            <person name="Birren B."/>
        </authorList>
    </citation>
    <scope>NUCLEOTIDE SEQUENCE</scope>
    <source>
        <strain evidence="3">ATCC 64411</strain>
    </source>
</reference>
<protein>
    <submittedName>
        <fullName evidence="3 4">Uncharacterized protein</fullName>
    </submittedName>
</protein>
<keyword evidence="1" id="KW-0175">Coiled coil</keyword>
<dbReference type="EMBL" id="ADBL01002958">
    <property type="status" value="NOT_ANNOTATED_CDS"/>
    <property type="molecule type" value="Genomic_DNA"/>
</dbReference>
<evidence type="ECO:0000313" key="3">
    <source>
        <dbReference type="EMBL" id="KLU92934.1"/>
    </source>
</evidence>
<feature type="region of interest" description="Disordered" evidence="2">
    <location>
        <begin position="632"/>
        <end position="655"/>
    </location>
</feature>
<reference evidence="5" key="1">
    <citation type="submission" date="2010-05" db="EMBL/GenBank/DDBJ databases">
        <title>The genome sequence of Magnaporthe poae strain ATCC 64411.</title>
        <authorList>
            <person name="Ma L.-J."/>
            <person name="Dead R."/>
            <person name="Young S."/>
            <person name="Zeng Q."/>
            <person name="Koehrsen M."/>
            <person name="Alvarado L."/>
            <person name="Berlin A."/>
            <person name="Chapman S.B."/>
            <person name="Chen Z."/>
            <person name="Freedman E."/>
            <person name="Gellesch M."/>
            <person name="Goldberg J."/>
            <person name="Griggs A."/>
            <person name="Gujja S."/>
            <person name="Heilman E.R."/>
            <person name="Heiman D."/>
            <person name="Hepburn T."/>
            <person name="Howarth C."/>
            <person name="Jen D."/>
            <person name="Larson L."/>
            <person name="Mehta T."/>
            <person name="Neiman D."/>
            <person name="Pearson M."/>
            <person name="Roberts A."/>
            <person name="Saif S."/>
            <person name="Shea T."/>
            <person name="Shenoy N."/>
            <person name="Sisk P."/>
            <person name="Stolte C."/>
            <person name="Sykes S."/>
            <person name="Walk T."/>
            <person name="White J."/>
            <person name="Yandava C."/>
            <person name="Haas B."/>
            <person name="Nusbaum C."/>
            <person name="Birren B."/>
        </authorList>
    </citation>
    <scope>NUCLEOTIDE SEQUENCE [LARGE SCALE GENOMIC DNA]</scope>
    <source>
        <strain evidence="5">ATCC 64411 / 73-15</strain>
    </source>
</reference>
<dbReference type="EMBL" id="GL877027">
    <property type="protein sequence ID" value="KLU92934.1"/>
    <property type="molecule type" value="Genomic_DNA"/>
</dbReference>
<feature type="compositionally biased region" description="Basic residues" evidence="2">
    <location>
        <begin position="256"/>
        <end position="271"/>
    </location>
</feature>
<feature type="compositionally biased region" description="Low complexity" evidence="2">
    <location>
        <begin position="807"/>
        <end position="821"/>
    </location>
</feature>
<organism evidence="4 5">
    <name type="scientific">Magnaporthiopsis poae (strain ATCC 64411 / 73-15)</name>
    <name type="common">Kentucky bluegrass fungus</name>
    <name type="synonym">Magnaporthe poae</name>
    <dbReference type="NCBI Taxonomy" id="644358"/>
    <lineage>
        <taxon>Eukaryota</taxon>
        <taxon>Fungi</taxon>
        <taxon>Dikarya</taxon>
        <taxon>Ascomycota</taxon>
        <taxon>Pezizomycotina</taxon>
        <taxon>Sordariomycetes</taxon>
        <taxon>Sordariomycetidae</taxon>
        <taxon>Magnaporthales</taxon>
        <taxon>Magnaporthaceae</taxon>
        <taxon>Magnaporthiopsis</taxon>
    </lineage>
</organism>
<gene>
    <name evidence="3" type="ORF">MAPG_11882</name>
</gene>
<reference evidence="4" key="4">
    <citation type="journal article" date="2015" name="G3 (Bethesda)">
        <title>Genome sequences of three phytopathogenic species of the Magnaporthaceae family of fungi.</title>
        <authorList>
            <person name="Okagaki L.H."/>
            <person name="Nunes C.C."/>
            <person name="Sailsbery J."/>
            <person name="Clay B."/>
            <person name="Brown D."/>
            <person name="John T."/>
            <person name="Oh Y."/>
            <person name="Young N."/>
            <person name="Fitzgerald M."/>
            <person name="Haas B.J."/>
            <person name="Zeng Q."/>
            <person name="Young S."/>
            <person name="Adiconis X."/>
            <person name="Fan L."/>
            <person name="Levin J.Z."/>
            <person name="Mitchell T.K."/>
            <person name="Okubara P.A."/>
            <person name="Farman M.L."/>
            <person name="Kohn L.M."/>
            <person name="Birren B."/>
            <person name="Ma L.-J."/>
            <person name="Dean R.A."/>
        </authorList>
    </citation>
    <scope>NUCLEOTIDE SEQUENCE</scope>
    <source>
        <strain evidence="4">ATCC 64411 / 73-15</strain>
    </source>
</reference>
<feature type="region of interest" description="Disordered" evidence="2">
    <location>
        <begin position="729"/>
        <end position="765"/>
    </location>
</feature>
<feature type="compositionally biased region" description="Basic and acidic residues" evidence="2">
    <location>
        <begin position="460"/>
        <end position="482"/>
    </location>
</feature>
<accession>A0A0C4EGE6</accession>